<dbReference type="InterPro" id="IPR011009">
    <property type="entry name" value="Kinase-like_dom_sf"/>
</dbReference>
<sequence length="306" mass="34454">MTDLHDIAPSIPPEFREVVQGRPPEPELGGDDWLRLLPRWARECADHWGLRADGPVWHGVCAVVIPCHRDGEQVVLKLSWPHEEARQEHLALQYWAGRGAVRLHAADPARWALLLEPLQHDRNLNDLALLDACEVIGGLMRRLDRPASPQFTRLSDAIDRWTTLCRKGSPLVPRRMTEQAASALSSLRDGCDGRLVHQDLHFENVLAGDREPWLAIDPKPVSGEWAFAVAPVLWNRWDEAARAHSLRTHLRLRAGVVAEAAGLDEDRVLAWSFVRLVTNALWEAEEPQPGQPELSRWITAAKAMTD</sequence>
<dbReference type="EMBL" id="RJJQ01000006">
    <property type="protein sequence ID" value="RNI23032.1"/>
    <property type="molecule type" value="Genomic_DNA"/>
</dbReference>
<keyword evidence="2" id="KW-1185">Reference proteome</keyword>
<comment type="caution">
    <text evidence="1">The sequence shown here is derived from an EMBL/GenBank/DDBJ whole genome shotgun (WGS) entry which is preliminary data.</text>
</comment>
<dbReference type="InterPro" id="IPR006748">
    <property type="entry name" value="NH2Glyco/OHUrea_AB-resist_kin"/>
</dbReference>
<gene>
    <name evidence="1" type="ORF">EFY87_07730</name>
</gene>
<name>A0A3M9MBS9_9MICO</name>
<dbReference type="GO" id="GO:0019748">
    <property type="term" value="P:secondary metabolic process"/>
    <property type="evidence" value="ECO:0007669"/>
    <property type="project" value="InterPro"/>
</dbReference>
<dbReference type="GO" id="GO:0016301">
    <property type="term" value="F:kinase activity"/>
    <property type="evidence" value="ECO:0007669"/>
    <property type="project" value="UniProtKB-KW"/>
</dbReference>
<dbReference type="OrthoDB" id="3638028at2"/>
<organism evidence="1 2">
    <name type="scientific">Flexivirga caeni</name>
    <dbReference type="NCBI Taxonomy" id="2294115"/>
    <lineage>
        <taxon>Bacteria</taxon>
        <taxon>Bacillati</taxon>
        <taxon>Actinomycetota</taxon>
        <taxon>Actinomycetes</taxon>
        <taxon>Micrococcales</taxon>
        <taxon>Dermacoccaceae</taxon>
        <taxon>Flexivirga</taxon>
    </lineage>
</organism>
<keyword evidence="1" id="KW-0418">Kinase</keyword>
<dbReference type="SUPFAM" id="SSF56112">
    <property type="entry name" value="Protein kinase-like (PK-like)"/>
    <property type="match status" value="1"/>
</dbReference>
<protein>
    <submittedName>
        <fullName evidence="1">Kinase</fullName>
    </submittedName>
</protein>
<dbReference type="AlphaFoldDB" id="A0A3M9MBS9"/>
<accession>A0A3M9MBS9</accession>
<reference evidence="1 2" key="1">
    <citation type="submission" date="2018-11" db="EMBL/GenBank/DDBJ databases">
        <title>Draft genome of Simplicispira Flexivirga sp. BO-16.</title>
        <authorList>
            <person name="Im W.T."/>
        </authorList>
    </citation>
    <scope>NUCLEOTIDE SEQUENCE [LARGE SCALE GENOMIC DNA]</scope>
    <source>
        <strain evidence="1 2">BO-16</strain>
    </source>
</reference>
<dbReference type="GO" id="GO:0016773">
    <property type="term" value="F:phosphotransferase activity, alcohol group as acceptor"/>
    <property type="evidence" value="ECO:0007669"/>
    <property type="project" value="InterPro"/>
</dbReference>
<dbReference type="Pfam" id="PF04655">
    <property type="entry name" value="APH_6_hur"/>
    <property type="match status" value="1"/>
</dbReference>
<dbReference type="Proteomes" id="UP000271678">
    <property type="component" value="Unassembled WGS sequence"/>
</dbReference>
<proteinExistence type="predicted"/>
<evidence type="ECO:0000313" key="2">
    <source>
        <dbReference type="Proteomes" id="UP000271678"/>
    </source>
</evidence>
<keyword evidence="1" id="KW-0808">Transferase</keyword>
<evidence type="ECO:0000313" key="1">
    <source>
        <dbReference type="EMBL" id="RNI23032.1"/>
    </source>
</evidence>
<dbReference type="RefSeq" id="WP_123270907.1">
    <property type="nucleotide sequence ID" value="NZ_RJJQ01000006.1"/>
</dbReference>